<dbReference type="EMBL" id="JAKZMO010000028">
    <property type="protein sequence ID" value="MDG5486068.1"/>
    <property type="molecule type" value="Genomic_DNA"/>
</dbReference>
<dbReference type="RefSeq" id="WP_278223342.1">
    <property type="nucleotide sequence ID" value="NZ_JAKZMO010000028.1"/>
</dbReference>
<dbReference type="PANTHER" id="PTHR31650:SF1">
    <property type="entry name" value="WAX ESTER SYNTHASE_DIACYLGLYCEROL ACYLTRANSFERASE 4-RELATED"/>
    <property type="match status" value="1"/>
</dbReference>
<gene>
    <name evidence="14" type="ORF">MNO81_25015</name>
</gene>
<comment type="pathway">
    <text evidence="2">Lipid metabolism.</text>
</comment>
<sequence length="469" mass="51533">MKRLSGWDLLLLSSETPNVHQHTLKVAIVDTTGFEGEATFDAFCDVFRTSLDVLEPLHYQLVKTPWRLHRPIWREDAELDLDYHLQRVHVPAPGGRYELDAVIGTIAGTPLDRSRPLWQFFYAEGLADQRVAVIGKVHHVLADGVASANLMARTVTGFDTESGRSRASPTSAPPTSVEVLRFAVRDHFARLRALPSAVRAGLIGAYRLQARARQRDRHPELAAKFKPPPTFFNQKLSATRVFASAGVPLNEVVALSKRLDVTINDLVLTTTAGALRRVLLDHGEPADQPLIASVPTATDTSQDRISGNALATMLVSLPVQAHDPIERLRLIRTSTHIAKEDHQLLGPTLVGQWLEFVPPAITRATFRWMSRRDAPNQLFNLIVSNVPGPRERVRAAGAVVTEFYSVGPLAAGAALNMTVWSYADQLSVSVLADQNIVRDAHELTEAFVGAFTELLKAAGRYRSTDGSLA</sequence>
<evidence type="ECO:0000313" key="14">
    <source>
        <dbReference type="EMBL" id="MDG5486068.1"/>
    </source>
</evidence>
<keyword evidence="15" id="KW-1185">Reference proteome</keyword>
<evidence type="ECO:0000256" key="4">
    <source>
        <dbReference type="ARBA" id="ARBA00013244"/>
    </source>
</evidence>
<evidence type="ECO:0000313" key="15">
    <source>
        <dbReference type="Proteomes" id="UP001154266"/>
    </source>
</evidence>
<keyword evidence="7 11" id="KW-0319">Glycerol metabolism</keyword>
<dbReference type="SUPFAM" id="SSF52777">
    <property type="entry name" value="CoA-dependent acyltransferases"/>
    <property type="match status" value="1"/>
</dbReference>
<comment type="caution">
    <text evidence="14">The sequence shown here is derived from an EMBL/GenBank/DDBJ whole genome shotgun (WGS) entry which is preliminary data.</text>
</comment>
<dbReference type="PANTHER" id="PTHR31650">
    <property type="entry name" value="O-ACYLTRANSFERASE (WSD1-LIKE) FAMILY PROTEIN"/>
    <property type="match status" value="1"/>
</dbReference>
<comment type="similarity">
    <text evidence="3 11">Belongs to the long-chain O-acyltransferase family.</text>
</comment>
<evidence type="ECO:0000256" key="10">
    <source>
        <dbReference type="ARBA" id="ARBA00048109"/>
    </source>
</evidence>
<organism evidence="14 15">
    <name type="scientific">Mycolicibacterium gadium</name>
    <name type="common">Mycobacterium gadium</name>
    <dbReference type="NCBI Taxonomy" id="1794"/>
    <lineage>
        <taxon>Bacteria</taxon>
        <taxon>Bacillati</taxon>
        <taxon>Actinomycetota</taxon>
        <taxon>Actinomycetes</taxon>
        <taxon>Mycobacteriales</taxon>
        <taxon>Mycobacteriaceae</taxon>
        <taxon>Mycolicibacterium</taxon>
    </lineage>
</organism>
<evidence type="ECO:0000256" key="11">
    <source>
        <dbReference type="RuleBase" id="RU361241"/>
    </source>
</evidence>
<dbReference type="InterPro" id="IPR045034">
    <property type="entry name" value="O-acyltransferase_WSD1-like"/>
</dbReference>
<dbReference type="Pfam" id="PF06974">
    <property type="entry name" value="WS_DGAT_C"/>
    <property type="match status" value="1"/>
</dbReference>
<evidence type="ECO:0000256" key="5">
    <source>
        <dbReference type="ARBA" id="ARBA00022516"/>
    </source>
</evidence>
<keyword evidence="5 11" id="KW-0444">Lipid biosynthesis</keyword>
<dbReference type="NCBIfam" id="TIGR02946">
    <property type="entry name" value="acyl_WS_DGAT"/>
    <property type="match status" value="1"/>
</dbReference>
<name>A0ABT6GWC6_MYCGU</name>
<evidence type="ECO:0000256" key="2">
    <source>
        <dbReference type="ARBA" id="ARBA00005189"/>
    </source>
</evidence>
<keyword evidence="9 11" id="KW-0012">Acyltransferase</keyword>
<feature type="domain" description="O-acyltransferase WSD1-like N-terminal" evidence="12">
    <location>
        <begin position="4"/>
        <end position="267"/>
    </location>
</feature>
<evidence type="ECO:0000259" key="12">
    <source>
        <dbReference type="Pfam" id="PF03007"/>
    </source>
</evidence>
<proteinExistence type="inferred from homology"/>
<reference evidence="14" key="1">
    <citation type="journal article" date="2023" name="Environ. Microbiol.">
        <title>The 2-methylpropene degradation pathway in Mycobacteriaceae family strains.</title>
        <authorList>
            <person name="Helbich S."/>
            <person name="Barrantes I."/>
            <person name="Dos Anjos Borges L.G."/>
            <person name="Pieper D.H."/>
            <person name="Vainshtein Y."/>
            <person name="Sohn K."/>
            <person name="Engesser K.H."/>
        </authorList>
    </citation>
    <scope>NUCLEOTIDE SEQUENCE</scope>
    <source>
        <strain evidence="14">IBE100</strain>
    </source>
</reference>
<feature type="domain" description="O-acyltransferase WSD1 C-terminal" evidence="13">
    <location>
        <begin position="307"/>
        <end position="454"/>
    </location>
</feature>
<dbReference type="Pfam" id="PF03007">
    <property type="entry name" value="WS_DGAT_cat"/>
    <property type="match status" value="1"/>
</dbReference>
<evidence type="ECO:0000256" key="6">
    <source>
        <dbReference type="ARBA" id="ARBA00022679"/>
    </source>
</evidence>
<keyword evidence="8 11" id="KW-0443">Lipid metabolism</keyword>
<evidence type="ECO:0000256" key="7">
    <source>
        <dbReference type="ARBA" id="ARBA00022798"/>
    </source>
</evidence>
<comment type="catalytic activity">
    <reaction evidence="10 11">
        <text>an acyl-CoA + a 1,2-diacyl-sn-glycerol = a triacyl-sn-glycerol + CoA</text>
        <dbReference type="Rhea" id="RHEA:10868"/>
        <dbReference type="ChEBI" id="CHEBI:17815"/>
        <dbReference type="ChEBI" id="CHEBI:57287"/>
        <dbReference type="ChEBI" id="CHEBI:58342"/>
        <dbReference type="ChEBI" id="CHEBI:64615"/>
        <dbReference type="EC" id="2.3.1.20"/>
    </reaction>
</comment>
<evidence type="ECO:0000256" key="8">
    <source>
        <dbReference type="ARBA" id="ARBA00023098"/>
    </source>
</evidence>
<evidence type="ECO:0000256" key="3">
    <source>
        <dbReference type="ARBA" id="ARBA00009587"/>
    </source>
</evidence>
<comment type="pathway">
    <text evidence="1 11">Glycerolipid metabolism; triacylglycerol biosynthesis.</text>
</comment>
<dbReference type="InterPro" id="IPR014292">
    <property type="entry name" value="Acyl_transf_WS/DGAT"/>
</dbReference>
<dbReference type="Proteomes" id="UP001154266">
    <property type="component" value="Unassembled WGS sequence"/>
</dbReference>
<evidence type="ECO:0000256" key="1">
    <source>
        <dbReference type="ARBA" id="ARBA00004771"/>
    </source>
</evidence>
<dbReference type="InterPro" id="IPR009721">
    <property type="entry name" value="O-acyltransferase_WSD1_C"/>
</dbReference>
<protein>
    <recommendedName>
        <fullName evidence="4 11">Diacylglycerol O-acyltransferase</fullName>
        <ecNumber evidence="4 11">2.3.1.20</ecNumber>
    </recommendedName>
</protein>
<dbReference type="InterPro" id="IPR004255">
    <property type="entry name" value="O-acyltransferase_WSD1_N"/>
</dbReference>
<evidence type="ECO:0000256" key="9">
    <source>
        <dbReference type="ARBA" id="ARBA00023315"/>
    </source>
</evidence>
<evidence type="ECO:0000259" key="13">
    <source>
        <dbReference type="Pfam" id="PF06974"/>
    </source>
</evidence>
<keyword evidence="6 11" id="KW-0808">Transferase</keyword>
<accession>A0ABT6GWC6</accession>
<dbReference type="EC" id="2.3.1.20" evidence="4 11"/>